<accession>A0A6C0EU45</accession>
<evidence type="ECO:0000256" key="2">
    <source>
        <dbReference type="ARBA" id="ARBA00023163"/>
    </source>
</evidence>
<evidence type="ECO:0008006" key="4">
    <source>
        <dbReference type="Google" id="ProtNLM"/>
    </source>
</evidence>
<organism evidence="3">
    <name type="scientific">viral metagenome</name>
    <dbReference type="NCBI Taxonomy" id="1070528"/>
    <lineage>
        <taxon>unclassified sequences</taxon>
        <taxon>metagenomes</taxon>
        <taxon>organismal metagenomes</taxon>
    </lineage>
</organism>
<sequence length="197" mass="22388">MEQTTKMRNVEKSKVYGVYIKSLLTQKVIISMNEVGKNVKQNLEKKITSKIEGRCIKEGFIKPNSVRVISYSSGLVNLSYIDFEVVFECMVCHPVEGMLIECDVRTVTKAGIHAVVNTDDGVVPVTVFVARDHNYNDAYFATIKENMKITIRVIGVRFELNDPFICVIAKLLQNRDEFRKGGELSILDEVEEFDENI</sequence>
<keyword evidence="2" id="KW-0804">Transcription</keyword>
<name>A0A6C0EU45_9ZZZZ</name>
<dbReference type="InterPro" id="IPR036898">
    <property type="entry name" value="RNA_pol_Rpb7-like_N_sf"/>
</dbReference>
<protein>
    <recommendedName>
        <fullName evidence="4">S1 motif domain-containing protein</fullName>
    </recommendedName>
</protein>
<evidence type="ECO:0000313" key="3">
    <source>
        <dbReference type="EMBL" id="QHT31859.1"/>
    </source>
</evidence>
<dbReference type="Gene3D" id="3.30.1490.120">
    <property type="entry name" value="RNA polymerase Rpb7-like, N-terminal domain"/>
    <property type="match status" value="1"/>
</dbReference>
<proteinExistence type="predicted"/>
<dbReference type="EMBL" id="MN738925">
    <property type="protein sequence ID" value="QHT31859.1"/>
    <property type="molecule type" value="Genomic_DNA"/>
</dbReference>
<dbReference type="GO" id="GO:0000428">
    <property type="term" value="C:DNA-directed RNA polymerase complex"/>
    <property type="evidence" value="ECO:0007669"/>
    <property type="project" value="UniProtKB-KW"/>
</dbReference>
<reference evidence="3" key="1">
    <citation type="journal article" date="2020" name="Nature">
        <title>Giant virus diversity and host interactions through global metagenomics.</title>
        <authorList>
            <person name="Schulz F."/>
            <person name="Roux S."/>
            <person name="Paez-Espino D."/>
            <person name="Jungbluth S."/>
            <person name="Walsh D.A."/>
            <person name="Denef V.J."/>
            <person name="McMahon K.D."/>
            <person name="Konstantinidis K.T."/>
            <person name="Eloe-Fadrosh E.A."/>
            <person name="Kyrpides N.C."/>
            <person name="Woyke T."/>
        </authorList>
    </citation>
    <scope>NUCLEOTIDE SEQUENCE</scope>
    <source>
        <strain evidence="3">GVMAG-M-3300009155-48</strain>
    </source>
</reference>
<keyword evidence="1" id="KW-0240">DNA-directed RNA polymerase</keyword>
<evidence type="ECO:0000256" key="1">
    <source>
        <dbReference type="ARBA" id="ARBA00022478"/>
    </source>
</evidence>
<dbReference type="AlphaFoldDB" id="A0A6C0EU45"/>